<dbReference type="InterPro" id="IPR018502">
    <property type="entry name" value="Annexin_repeat"/>
</dbReference>
<dbReference type="FunFam" id="1.10.220.10:FF:000002">
    <property type="entry name" value="Annexin"/>
    <property type="match status" value="1"/>
</dbReference>
<comment type="similarity">
    <text evidence="1">Belongs to the annexin family.</text>
</comment>
<dbReference type="GO" id="GO:0005509">
    <property type="term" value="F:calcium ion binding"/>
    <property type="evidence" value="ECO:0007669"/>
    <property type="project" value="InterPro"/>
</dbReference>
<dbReference type="PANTHER" id="PTHR10502:SF102">
    <property type="entry name" value="ANNEXIN B11"/>
    <property type="match status" value="1"/>
</dbReference>
<dbReference type="GO" id="GO:0001786">
    <property type="term" value="F:phosphatidylserine binding"/>
    <property type="evidence" value="ECO:0007669"/>
    <property type="project" value="TreeGrafter"/>
</dbReference>
<dbReference type="InterPro" id="IPR037104">
    <property type="entry name" value="Annexin_sf"/>
</dbReference>
<reference evidence="7" key="2">
    <citation type="submission" date="2016-06" db="UniProtKB">
        <authorList>
            <consortium name="WormBaseParasite"/>
        </authorList>
    </citation>
    <scope>IDENTIFICATION</scope>
</reference>
<dbReference type="PANTHER" id="PTHR10502">
    <property type="entry name" value="ANNEXIN"/>
    <property type="match status" value="1"/>
</dbReference>
<proteinExistence type="inferred from homology"/>
<dbReference type="GO" id="GO:0005886">
    <property type="term" value="C:plasma membrane"/>
    <property type="evidence" value="ECO:0007669"/>
    <property type="project" value="TreeGrafter"/>
</dbReference>
<accession>A0A183CA25</accession>
<evidence type="ECO:0000256" key="3">
    <source>
        <dbReference type="ARBA" id="ARBA00022837"/>
    </source>
</evidence>
<dbReference type="GO" id="GO:0005544">
    <property type="term" value="F:calcium-dependent phospholipid binding"/>
    <property type="evidence" value="ECO:0007669"/>
    <property type="project" value="UniProtKB-KW"/>
</dbReference>
<keyword evidence="2" id="KW-0677">Repeat</keyword>
<name>A0A183CA25_GLOPA</name>
<dbReference type="GO" id="GO:0012506">
    <property type="term" value="C:vesicle membrane"/>
    <property type="evidence" value="ECO:0007669"/>
    <property type="project" value="TreeGrafter"/>
</dbReference>
<dbReference type="SMART" id="SM00335">
    <property type="entry name" value="ANX"/>
    <property type="match status" value="4"/>
</dbReference>
<dbReference type="Gene3D" id="1.10.220.10">
    <property type="entry name" value="Annexin"/>
    <property type="match status" value="4"/>
</dbReference>
<dbReference type="AlphaFoldDB" id="A0A183CA25"/>
<evidence type="ECO:0000256" key="1">
    <source>
        <dbReference type="ARBA" id="ARBA00007831"/>
    </source>
</evidence>
<keyword evidence="6" id="KW-1185">Reference proteome</keyword>
<dbReference type="PRINTS" id="PR00196">
    <property type="entry name" value="ANNEXIN"/>
</dbReference>
<dbReference type="Proteomes" id="UP000050741">
    <property type="component" value="Unassembled WGS sequence"/>
</dbReference>
<evidence type="ECO:0000256" key="4">
    <source>
        <dbReference type="ARBA" id="ARBA00023216"/>
    </source>
</evidence>
<keyword evidence="4" id="KW-0041">Annexin</keyword>
<dbReference type="GO" id="GO:0005737">
    <property type="term" value="C:cytoplasm"/>
    <property type="evidence" value="ECO:0007669"/>
    <property type="project" value="TreeGrafter"/>
</dbReference>
<evidence type="ECO:0000313" key="6">
    <source>
        <dbReference type="Proteomes" id="UP000050741"/>
    </source>
</evidence>
<dbReference type="Pfam" id="PF00191">
    <property type="entry name" value="Annexin"/>
    <property type="match status" value="4"/>
</dbReference>
<keyword evidence="5" id="KW-0111">Calcium/phospholipid-binding</keyword>
<evidence type="ECO:0000256" key="5">
    <source>
        <dbReference type="ARBA" id="ARBA00023302"/>
    </source>
</evidence>
<evidence type="ECO:0000256" key="2">
    <source>
        <dbReference type="ARBA" id="ARBA00022737"/>
    </source>
</evidence>
<protein>
    <submittedName>
        <fullName evidence="7">Annexin</fullName>
    </submittedName>
</protein>
<dbReference type="GO" id="GO:0005634">
    <property type="term" value="C:nucleus"/>
    <property type="evidence" value="ECO:0007669"/>
    <property type="project" value="TreeGrafter"/>
</dbReference>
<keyword evidence="3" id="KW-0106">Calcium</keyword>
<reference evidence="6" key="1">
    <citation type="submission" date="2014-05" db="EMBL/GenBank/DDBJ databases">
        <title>The genome and life-stage specific transcriptomes of Globodera pallida elucidate key aspects of plant parasitism by a cyst nematode.</title>
        <authorList>
            <person name="Cotton J.A."/>
            <person name="Lilley C.J."/>
            <person name="Jones L.M."/>
            <person name="Kikuchi T."/>
            <person name="Reid A.J."/>
            <person name="Thorpe P."/>
            <person name="Tsai I.J."/>
            <person name="Beasley H."/>
            <person name="Blok V."/>
            <person name="Cock P.J.A."/>
            <person name="Van den Akker S.E."/>
            <person name="Holroyd N."/>
            <person name="Hunt M."/>
            <person name="Mantelin S."/>
            <person name="Naghra H."/>
            <person name="Pain A."/>
            <person name="Palomares-Rius J.E."/>
            <person name="Zarowiecki M."/>
            <person name="Berriman M."/>
            <person name="Jones J.T."/>
            <person name="Urwin P.E."/>
        </authorList>
    </citation>
    <scope>NUCLEOTIDE SEQUENCE [LARGE SCALE GENOMIC DNA]</scope>
    <source>
        <strain evidence="6">Lindley</strain>
    </source>
</reference>
<dbReference type="PROSITE" id="PS51897">
    <property type="entry name" value="ANNEXIN_2"/>
    <property type="match status" value="3"/>
</dbReference>
<sequence>MSDTNSNSSWYMPAGLVEQPAEDGWGAKSLRTDDMGRPTIFFCPNFNAKANADLLRKAMGTGSDKMTILQPLINCNNAQRQEVGIVGVFKQMHGKDLITELKRVSGEYQELIMALMERPAIYDAEQLNRALKGRGTKERLIELTTRSNAQFHHIKLAYRQAYDTELKMDVEKTTSGYFRRLLISLCSGDRDEHTQNINLNKAQEDAQKLWRAGQACLGTEEIAFNEILGGQNFAQLHLVFDAYQRKHGHAIEKAIRDEFGGDVGDALLALVKSIRNRPAYFAELLYKSLKIRLIVTRSEIDLADIRSAYQEMYRKLLEVAIADDCSHAYKAS</sequence>
<dbReference type="WBParaSite" id="GPLIN_000972400">
    <property type="protein sequence ID" value="GPLIN_000972400"/>
    <property type="gene ID" value="GPLIN_000972400"/>
</dbReference>
<evidence type="ECO:0000313" key="7">
    <source>
        <dbReference type="WBParaSite" id="GPLIN_000972400"/>
    </source>
</evidence>
<dbReference type="SUPFAM" id="SSF47874">
    <property type="entry name" value="Annexin"/>
    <property type="match status" value="1"/>
</dbReference>
<dbReference type="InterPro" id="IPR001464">
    <property type="entry name" value="Annexin"/>
</dbReference>
<organism evidence="6 7">
    <name type="scientific">Globodera pallida</name>
    <name type="common">Potato cyst nematode worm</name>
    <name type="synonym">Heterodera pallida</name>
    <dbReference type="NCBI Taxonomy" id="36090"/>
    <lineage>
        <taxon>Eukaryota</taxon>
        <taxon>Metazoa</taxon>
        <taxon>Ecdysozoa</taxon>
        <taxon>Nematoda</taxon>
        <taxon>Chromadorea</taxon>
        <taxon>Rhabditida</taxon>
        <taxon>Tylenchina</taxon>
        <taxon>Tylenchomorpha</taxon>
        <taxon>Tylenchoidea</taxon>
        <taxon>Heteroderidae</taxon>
        <taxon>Heteroderinae</taxon>
        <taxon>Globodera</taxon>
    </lineage>
</organism>